<evidence type="ECO:0000313" key="2">
    <source>
        <dbReference type="Proteomes" id="UP001437256"/>
    </source>
</evidence>
<reference evidence="1 2" key="1">
    <citation type="submission" date="2024-05" db="EMBL/GenBank/DDBJ databases">
        <title>A draft genome resource for the thread blight pathogen Marasmius tenuissimus strain MS-2.</title>
        <authorList>
            <person name="Yulfo-Soto G.E."/>
            <person name="Baruah I.K."/>
            <person name="Amoako-Attah I."/>
            <person name="Bukari Y."/>
            <person name="Meinhardt L.W."/>
            <person name="Bailey B.A."/>
            <person name="Cohen S.P."/>
        </authorList>
    </citation>
    <scope>NUCLEOTIDE SEQUENCE [LARGE SCALE GENOMIC DNA]</scope>
    <source>
        <strain evidence="1 2">MS-2</strain>
    </source>
</reference>
<organism evidence="1 2">
    <name type="scientific">Marasmius tenuissimus</name>
    <dbReference type="NCBI Taxonomy" id="585030"/>
    <lineage>
        <taxon>Eukaryota</taxon>
        <taxon>Fungi</taxon>
        <taxon>Dikarya</taxon>
        <taxon>Basidiomycota</taxon>
        <taxon>Agaricomycotina</taxon>
        <taxon>Agaricomycetes</taxon>
        <taxon>Agaricomycetidae</taxon>
        <taxon>Agaricales</taxon>
        <taxon>Marasmiineae</taxon>
        <taxon>Marasmiaceae</taxon>
        <taxon>Marasmius</taxon>
    </lineage>
</organism>
<dbReference type="EMBL" id="JBBXMP010000067">
    <property type="protein sequence ID" value="KAL0064079.1"/>
    <property type="molecule type" value="Genomic_DNA"/>
</dbReference>
<protein>
    <submittedName>
        <fullName evidence="1">Uncharacterized protein</fullName>
    </submittedName>
</protein>
<sequence length="189" mass="20948">MFPWITSTKDSGKTLRWFFESCLEAGPESCAFHEDSVEAMESKLNDIYASVIKAPIPIQGSISNGIVDYNYVRGVLSNSLYRPFSAWPVFAKALQGLKERNATAIWSDSEVIKEVPPFECDCDSSKYEFEHVPEGLMAYTCNDGDAVPPEFEAAQAHYEASADYSPFGSIFASSRIACKYVLLHIITAS</sequence>
<evidence type="ECO:0000313" key="1">
    <source>
        <dbReference type="EMBL" id="KAL0064079.1"/>
    </source>
</evidence>
<comment type="caution">
    <text evidence="1">The sequence shown here is derived from an EMBL/GenBank/DDBJ whole genome shotgun (WGS) entry which is preliminary data.</text>
</comment>
<name>A0ABR2ZSQ3_9AGAR</name>
<keyword evidence="2" id="KW-1185">Reference proteome</keyword>
<dbReference type="Proteomes" id="UP001437256">
    <property type="component" value="Unassembled WGS sequence"/>
</dbReference>
<proteinExistence type="predicted"/>
<accession>A0ABR2ZSQ3</accession>
<gene>
    <name evidence="1" type="ORF">AAF712_008938</name>
</gene>